<dbReference type="FunFam" id="1.20.1270.10:FF:000002">
    <property type="entry name" value="Heat shock 70 kDa protein 4"/>
    <property type="match status" value="1"/>
</dbReference>
<dbReference type="Pfam" id="PF12796">
    <property type="entry name" value="Ank_2"/>
    <property type="match status" value="1"/>
</dbReference>
<reference evidence="5" key="1">
    <citation type="submission" date="2023-07" db="EMBL/GenBank/DDBJ databases">
        <authorList>
            <consortium name="CYATHOMIX"/>
        </authorList>
    </citation>
    <scope>NUCLEOTIDE SEQUENCE</scope>
    <source>
        <strain evidence="5">N/A</strain>
    </source>
</reference>
<dbReference type="GO" id="GO:0005634">
    <property type="term" value="C:nucleus"/>
    <property type="evidence" value="ECO:0007669"/>
    <property type="project" value="TreeGrafter"/>
</dbReference>
<evidence type="ECO:0000256" key="1">
    <source>
        <dbReference type="ARBA" id="ARBA00007381"/>
    </source>
</evidence>
<dbReference type="SMART" id="SM00248">
    <property type="entry name" value="ANK"/>
    <property type="match status" value="4"/>
</dbReference>
<dbReference type="InterPro" id="IPR029047">
    <property type="entry name" value="HSP70_peptide-bd_sf"/>
</dbReference>
<dbReference type="PANTHER" id="PTHR45639">
    <property type="entry name" value="HSC70CB, ISOFORM G-RELATED"/>
    <property type="match status" value="1"/>
</dbReference>
<dbReference type="GO" id="GO:0140662">
    <property type="term" value="F:ATP-dependent protein folding chaperone"/>
    <property type="evidence" value="ECO:0007669"/>
    <property type="project" value="InterPro"/>
</dbReference>
<evidence type="ECO:0000313" key="5">
    <source>
        <dbReference type="EMBL" id="CAJ0605550.1"/>
    </source>
</evidence>
<dbReference type="PANTHER" id="PTHR45639:SF4">
    <property type="entry name" value="HSC70CB, ISOFORM G"/>
    <property type="match status" value="1"/>
</dbReference>
<comment type="similarity">
    <text evidence="1">Belongs to the heat shock protein 70 family.</text>
</comment>
<dbReference type="InterPro" id="IPR002110">
    <property type="entry name" value="Ankyrin_rpt"/>
</dbReference>
<evidence type="ECO:0000313" key="6">
    <source>
        <dbReference type="Proteomes" id="UP001176961"/>
    </source>
</evidence>
<dbReference type="SUPFAM" id="SSF100934">
    <property type="entry name" value="Heat shock protein 70kD (HSP70), C-terminal subdomain"/>
    <property type="match status" value="2"/>
</dbReference>
<proteinExistence type="inferred from homology"/>
<dbReference type="GO" id="GO:0005524">
    <property type="term" value="F:ATP binding"/>
    <property type="evidence" value="ECO:0007669"/>
    <property type="project" value="UniProtKB-KW"/>
</dbReference>
<evidence type="ECO:0000256" key="2">
    <source>
        <dbReference type="ARBA" id="ARBA00022741"/>
    </source>
</evidence>
<feature type="region of interest" description="Disordered" evidence="4">
    <location>
        <begin position="450"/>
        <end position="500"/>
    </location>
</feature>
<protein>
    <submittedName>
        <fullName evidence="5">Uncharacterized protein</fullName>
    </submittedName>
</protein>
<dbReference type="Gene3D" id="1.25.40.20">
    <property type="entry name" value="Ankyrin repeat-containing domain"/>
    <property type="match status" value="1"/>
</dbReference>
<accession>A0AA36H860</accession>
<dbReference type="Gene3D" id="2.60.34.10">
    <property type="entry name" value="Substrate Binding Domain Of DNAk, Chain A, domain 1"/>
    <property type="match status" value="1"/>
</dbReference>
<gene>
    <name evidence="5" type="ORF">CYNAS_LOCUS17533</name>
</gene>
<dbReference type="SUPFAM" id="SSF48403">
    <property type="entry name" value="Ankyrin repeat"/>
    <property type="match status" value="1"/>
</dbReference>
<dbReference type="GO" id="GO:0005829">
    <property type="term" value="C:cytosol"/>
    <property type="evidence" value="ECO:0007669"/>
    <property type="project" value="TreeGrafter"/>
</dbReference>
<dbReference type="Pfam" id="PF00012">
    <property type="entry name" value="HSP70"/>
    <property type="match status" value="1"/>
</dbReference>
<dbReference type="AlphaFoldDB" id="A0AA36H860"/>
<dbReference type="Proteomes" id="UP001176961">
    <property type="component" value="Unassembled WGS sequence"/>
</dbReference>
<keyword evidence="6" id="KW-1185">Reference proteome</keyword>
<sequence length="500" mass="56295">MAKDHKKRTALSHAIINGQEHCAAMLLAKGADFLKGDSSNNTPAHYAAAYGWLECLKLLTSVDPSCLKQENDWKLTPLSIAYLKGHYGIVQWLLDEMSEYVDINGKDMEGVTLLSSLLRYTDEDAQSELLEQMQYLLSRGADCSIADSLGNDVMHVFAGINVRLRDPSEDSEKGMLEMNLFVEHDEFPFSKMVSIYRSDTFQVDARYALPNTVPHTTSVVDCFLMFAEFGFMAFKIKVRLNPNGVFAVCSATMYDTQIVEEAPDQEEQPVEQDSTSQPPAEQPAAAPEPEQHHLKNSVEEYVYDMRDKLSDSFVTEKDAEALRSQLTAVEDWLYDEGEDAEKPVYEQRLAELQKLGDPIIERYREFEARKPAFEAFDRSIIRVRKAYEDYVAGGEAHAHIDSADMEKVINAIEEKKRWIDDARHRQEKRAKTEPPIVFANEIAQKQQASEAIVMPILNKKKPAPPPQNKETKNEASPPPNGTPGDNAAPPQQAADNMEVD</sequence>
<organism evidence="5 6">
    <name type="scientific">Cylicocyclus nassatus</name>
    <name type="common">Nematode worm</name>
    <dbReference type="NCBI Taxonomy" id="53992"/>
    <lineage>
        <taxon>Eukaryota</taxon>
        <taxon>Metazoa</taxon>
        <taxon>Ecdysozoa</taxon>
        <taxon>Nematoda</taxon>
        <taxon>Chromadorea</taxon>
        <taxon>Rhabditida</taxon>
        <taxon>Rhabditina</taxon>
        <taxon>Rhabditomorpha</taxon>
        <taxon>Strongyloidea</taxon>
        <taxon>Strongylidae</taxon>
        <taxon>Cylicocyclus</taxon>
    </lineage>
</organism>
<evidence type="ECO:0000256" key="4">
    <source>
        <dbReference type="SAM" id="MobiDB-lite"/>
    </source>
</evidence>
<name>A0AA36H860_CYLNA</name>
<dbReference type="InterPro" id="IPR036770">
    <property type="entry name" value="Ankyrin_rpt-contain_sf"/>
</dbReference>
<dbReference type="EMBL" id="CATQJL010000316">
    <property type="protein sequence ID" value="CAJ0605550.1"/>
    <property type="molecule type" value="Genomic_DNA"/>
</dbReference>
<keyword evidence="3" id="KW-0067">ATP-binding</keyword>
<feature type="region of interest" description="Disordered" evidence="4">
    <location>
        <begin position="263"/>
        <end position="295"/>
    </location>
</feature>
<dbReference type="InterPro" id="IPR029048">
    <property type="entry name" value="HSP70_C_sf"/>
</dbReference>
<comment type="caution">
    <text evidence="5">The sequence shown here is derived from an EMBL/GenBank/DDBJ whole genome shotgun (WGS) entry which is preliminary data.</text>
</comment>
<dbReference type="Gene3D" id="1.20.1270.10">
    <property type="match status" value="2"/>
</dbReference>
<feature type="compositionally biased region" description="Low complexity" evidence="4">
    <location>
        <begin position="277"/>
        <end position="288"/>
    </location>
</feature>
<evidence type="ECO:0000256" key="3">
    <source>
        <dbReference type="ARBA" id="ARBA00022840"/>
    </source>
</evidence>
<dbReference type="InterPro" id="IPR013126">
    <property type="entry name" value="Hsp_70_fam"/>
</dbReference>
<keyword evidence="2" id="KW-0547">Nucleotide-binding</keyword>